<comment type="caution">
    <text evidence="2">The sequence shown here is derived from an EMBL/GenBank/DDBJ whole genome shotgun (WGS) entry which is preliminary data.</text>
</comment>
<organism evidence="2 3">
    <name type="scientific">Sandaracinobacter neustonicus</name>
    <dbReference type="NCBI Taxonomy" id="1715348"/>
    <lineage>
        <taxon>Bacteria</taxon>
        <taxon>Pseudomonadati</taxon>
        <taxon>Pseudomonadota</taxon>
        <taxon>Alphaproteobacteria</taxon>
        <taxon>Sphingomonadales</taxon>
        <taxon>Sphingosinicellaceae</taxon>
        <taxon>Sandaracinobacter</taxon>
    </lineage>
</organism>
<feature type="region of interest" description="Disordered" evidence="1">
    <location>
        <begin position="1"/>
        <end position="21"/>
    </location>
</feature>
<evidence type="ECO:0000256" key="1">
    <source>
        <dbReference type="SAM" id="MobiDB-lite"/>
    </source>
</evidence>
<proteinExistence type="predicted"/>
<dbReference type="EMBL" id="VFSU01000017">
    <property type="protein sequence ID" value="TPE62643.1"/>
    <property type="molecule type" value="Genomic_DNA"/>
</dbReference>
<keyword evidence="3" id="KW-1185">Reference proteome</keyword>
<protein>
    <submittedName>
        <fullName evidence="2">Uncharacterized protein</fullName>
    </submittedName>
</protein>
<gene>
    <name evidence="2" type="ORF">FJQ54_05500</name>
</gene>
<evidence type="ECO:0000313" key="3">
    <source>
        <dbReference type="Proteomes" id="UP000319897"/>
    </source>
</evidence>
<dbReference type="Proteomes" id="UP000319897">
    <property type="component" value="Unassembled WGS sequence"/>
</dbReference>
<sequence>MRADEHRRALPRQRAAQDLRRGAAACRLGGAGGRGGERVFRPVDRSGRCRRLRGAPRAASHGRSAQPPGSGGCGRCLLPAAFDAGEAAAHLVHPRGG</sequence>
<reference evidence="2 3" key="1">
    <citation type="submission" date="2019-06" db="EMBL/GenBank/DDBJ databases">
        <authorList>
            <person name="Lee I."/>
            <person name="Jang G.I."/>
            <person name="Hwang C.Y."/>
        </authorList>
    </citation>
    <scope>NUCLEOTIDE SEQUENCE [LARGE SCALE GENOMIC DNA]</scope>
    <source>
        <strain evidence="2 3">PAMC 28131</strain>
    </source>
</reference>
<dbReference type="AlphaFoldDB" id="A0A501XQP4"/>
<accession>A0A501XQP4</accession>
<name>A0A501XQP4_9SPHN</name>
<evidence type="ECO:0000313" key="2">
    <source>
        <dbReference type="EMBL" id="TPE62643.1"/>
    </source>
</evidence>